<evidence type="ECO:0000313" key="3">
    <source>
        <dbReference type="Proteomes" id="UP000034805"/>
    </source>
</evidence>
<feature type="compositionally biased region" description="Basic and acidic residues" evidence="1">
    <location>
        <begin position="100"/>
        <end position="115"/>
    </location>
</feature>
<proteinExistence type="predicted"/>
<evidence type="ECO:0000256" key="1">
    <source>
        <dbReference type="SAM" id="MobiDB-lite"/>
    </source>
</evidence>
<evidence type="ECO:0000313" key="2">
    <source>
        <dbReference type="EMBL" id="KPP61915.1"/>
    </source>
</evidence>
<feature type="region of interest" description="Disordered" evidence="1">
    <location>
        <begin position="1"/>
        <end position="122"/>
    </location>
</feature>
<dbReference type="AlphaFoldDB" id="A0A0P7TW14"/>
<dbReference type="Proteomes" id="UP000034805">
    <property type="component" value="Unassembled WGS sequence"/>
</dbReference>
<gene>
    <name evidence="2" type="ORF">Z043_119939</name>
</gene>
<protein>
    <submittedName>
        <fullName evidence="2">Uncharacterized protein</fullName>
    </submittedName>
</protein>
<feature type="compositionally biased region" description="Low complexity" evidence="1">
    <location>
        <begin position="24"/>
        <end position="38"/>
    </location>
</feature>
<feature type="compositionally biased region" description="Basic and acidic residues" evidence="1">
    <location>
        <begin position="65"/>
        <end position="78"/>
    </location>
</feature>
<sequence>MDSAESYSVAGSEGSISTSVASLPPQASGGSDPGSPGSRRSVSTLKKWLTNPVRKLSSGASGVGKGERQVRRLEDKPPSRLHSLGTPGEQGEHCTAPPTADKELEWKDSSRHPDDSQGNPLCDSYLCELLQTGDAESLTQVSDTCALLHSGQTITRDPHGRSSLLSLQ</sequence>
<comment type="caution">
    <text evidence="2">The sequence shown here is derived from an EMBL/GenBank/DDBJ whole genome shotgun (WGS) entry which is preliminary data.</text>
</comment>
<reference evidence="2 3" key="1">
    <citation type="submission" date="2015-08" db="EMBL/GenBank/DDBJ databases">
        <title>The genome of the Asian arowana (Scleropages formosus).</title>
        <authorList>
            <person name="Tan M.H."/>
            <person name="Gan H.M."/>
            <person name="Croft L.J."/>
            <person name="Austin C.M."/>
        </authorList>
    </citation>
    <scope>NUCLEOTIDE SEQUENCE [LARGE SCALE GENOMIC DNA]</scope>
    <source>
        <strain evidence="2">Aro1</strain>
    </source>
</reference>
<dbReference type="EMBL" id="JARO02009171">
    <property type="protein sequence ID" value="KPP61915.1"/>
    <property type="molecule type" value="Genomic_DNA"/>
</dbReference>
<dbReference type="Pfam" id="PF16609">
    <property type="entry name" value="SH3-RhoG_link"/>
    <property type="match status" value="1"/>
</dbReference>
<organism evidence="2 3">
    <name type="scientific">Scleropages formosus</name>
    <name type="common">Asian bonytongue</name>
    <name type="synonym">Osteoglossum formosum</name>
    <dbReference type="NCBI Taxonomy" id="113540"/>
    <lineage>
        <taxon>Eukaryota</taxon>
        <taxon>Metazoa</taxon>
        <taxon>Chordata</taxon>
        <taxon>Craniata</taxon>
        <taxon>Vertebrata</taxon>
        <taxon>Euteleostomi</taxon>
        <taxon>Actinopterygii</taxon>
        <taxon>Neopterygii</taxon>
        <taxon>Teleostei</taxon>
        <taxon>Osteoglossocephala</taxon>
        <taxon>Osteoglossomorpha</taxon>
        <taxon>Osteoglossiformes</taxon>
        <taxon>Osteoglossidae</taxon>
        <taxon>Scleropages</taxon>
    </lineage>
</organism>
<feature type="region of interest" description="Disordered" evidence="1">
    <location>
        <begin position="149"/>
        <end position="168"/>
    </location>
</feature>
<accession>A0A0P7TW14</accession>
<name>A0A0P7TW14_SCLFO</name>